<dbReference type="FunFam" id="3.40.630.10:FF:000092">
    <property type="entry name" value="Peptidase M14"/>
    <property type="match status" value="1"/>
</dbReference>
<dbReference type="PROSITE" id="PS52035">
    <property type="entry name" value="PEPTIDASE_M14"/>
    <property type="match status" value="1"/>
</dbReference>
<dbReference type="GO" id="GO:0004181">
    <property type="term" value="F:metallocarboxypeptidase activity"/>
    <property type="evidence" value="ECO:0007669"/>
    <property type="project" value="InterPro"/>
</dbReference>
<evidence type="ECO:0000256" key="4">
    <source>
        <dbReference type="SAM" id="SignalP"/>
    </source>
</evidence>
<organism evidence="6 7">
    <name type="scientific">Xanthomonas melonis</name>
    <dbReference type="NCBI Taxonomy" id="56456"/>
    <lineage>
        <taxon>Bacteria</taxon>
        <taxon>Pseudomonadati</taxon>
        <taxon>Pseudomonadota</taxon>
        <taxon>Gammaproteobacteria</taxon>
        <taxon>Lysobacterales</taxon>
        <taxon>Lysobacteraceae</taxon>
        <taxon>Xanthomonas</taxon>
    </lineage>
</organism>
<dbReference type="SUPFAM" id="SSF53187">
    <property type="entry name" value="Zn-dependent exopeptidases"/>
    <property type="match status" value="1"/>
</dbReference>
<dbReference type="GO" id="GO:0005615">
    <property type="term" value="C:extracellular space"/>
    <property type="evidence" value="ECO:0007669"/>
    <property type="project" value="TreeGrafter"/>
</dbReference>
<keyword evidence="4" id="KW-0732">Signal</keyword>
<evidence type="ECO:0000256" key="1">
    <source>
        <dbReference type="ARBA" id="ARBA00001947"/>
    </source>
</evidence>
<reference evidence="6 7" key="1">
    <citation type="submission" date="2016-08" db="EMBL/GenBank/DDBJ databases">
        <authorList>
            <person name="Seilhamer J.J."/>
        </authorList>
    </citation>
    <scope>NUCLEOTIDE SEQUENCE [LARGE SCALE GENOMIC DNA]</scope>
    <source>
        <strain evidence="6 7">CFBP4644</strain>
    </source>
</reference>
<feature type="active site" description="Proton donor/acceptor" evidence="3">
    <location>
        <position position="295"/>
    </location>
</feature>
<dbReference type="Proteomes" id="UP000239865">
    <property type="component" value="Unassembled WGS sequence"/>
</dbReference>
<evidence type="ECO:0000256" key="2">
    <source>
        <dbReference type="ARBA" id="ARBA00005988"/>
    </source>
</evidence>
<dbReference type="OrthoDB" id="9767214at2"/>
<dbReference type="CDD" id="cd06241">
    <property type="entry name" value="M14-like"/>
    <property type="match status" value="1"/>
</dbReference>
<evidence type="ECO:0000259" key="5">
    <source>
        <dbReference type="PROSITE" id="PS52035"/>
    </source>
</evidence>
<dbReference type="GO" id="GO:0006508">
    <property type="term" value="P:proteolysis"/>
    <property type="evidence" value="ECO:0007669"/>
    <property type="project" value="InterPro"/>
</dbReference>
<dbReference type="GO" id="GO:0008270">
    <property type="term" value="F:zinc ion binding"/>
    <property type="evidence" value="ECO:0007669"/>
    <property type="project" value="InterPro"/>
</dbReference>
<dbReference type="EMBL" id="MDEH01000009">
    <property type="protein sequence ID" value="PPU71614.1"/>
    <property type="molecule type" value="Genomic_DNA"/>
</dbReference>
<evidence type="ECO:0000313" key="7">
    <source>
        <dbReference type="Proteomes" id="UP000239865"/>
    </source>
</evidence>
<dbReference type="Pfam" id="PF00246">
    <property type="entry name" value="Peptidase_M14"/>
    <property type="match status" value="1"/>
</dbReference>
<dbReference type="PANTHER" id="PTHR11705">
    <property type="entry name" value="PROTEASE FAMILY M14 CARBOXYPEPTIDASE A,B"/>
    <property type="match status" value="1"/>
</dbReference>
<dbReference type="InterPro" id="IPR000834">
    <property type="entry name" value="Peptidase_M14"/>
</dbReference>
<comment type="similarity">
    <text evidence="2 3">Belongs to the peptidase M14 family.</text>
</comment>
<dbReference type="Gene3D" id="3.40.630.10">
    <property type="entry name" value="Zn peptidases"/>
    <property type="match status" value="1"/>
</dbReference>
<name>A0A2S7DD10_9XANT</name>
<comment type="cofactor">
    <cofactor evidence="1">
        <name>Zn(2+)</name>
        <dbReference type="ChEBI" id="CHEBI:29105"/>
    </cofactor>
</comment>
<dbReference type="PANTHER" id="PTHR11705:SF145">
    <property type="entry name" value="PEPTIDASE M14 CARBOXYPEPTIDASE A DOMAIN-CONTAINING PROTEIN"/>
    <property type="match status" value="1"/>
</dbReference>
<feature type="domain" description="Peptidase M14" evidence="5">
    <location>
        <begin position="37"/>
        <end position="320"/>
    </location>
</feature>
<gene>
    <name evidence="6" type="ORF">XmelCFBP4644_15005</name>
</gene>
<feature type="signal peptide" evidence="4">
    <location>
        <begin position="1"/>
        <end position="22"/>
    </location>
</feature>
<feature type="chain" id="PRO_5015492409" evidence="4">
    <location>
        <begin position="23"/>
        <end position="589"/>
    </location>
</feature>
<protein>
    <submittedName>
        <fullName evidence="6">Peptidase M14</fullName>
    </submittedName>
</protein>
<accession>A0A2S7DD10</accession>
<comment type="caution">
    <text evidence="6">The sequence shown here is derived from an EMBL/GenBank/DDBJ whole genome shotgun (WGS) entry which is preliminary data.</text>
</comment>
<dbReference type="AlphaFoldDB" id="A0A2S7DD10"/>
<proteinExistence type="inferred from homology"/>
<evidence type="ECO:0000256" key="3">
    <source>
        <dbReference type="PROSITE-ProRule" id="PRU01379"/>
    </source>
</evidence>
<dbReference type="RefSeq" id="WP_104588026.1">
    <property type="nucleotide sequence ID" value="NZ_JAJGQH010000012.1"/>
</dbReference>
<dbReference type="SMART" id="SM00631">
    <property type="entry name" value="Zn_pept"/>
    <property type="match status" value="1"/>
</dbReference>
<evidence type="ECO:0000313" key="6">
    <source>
        <dbReference type="EMBL" id="PPU71614.1"/>
    </source>
</evidence>
<sequence>MLRFTRLALGLLLCASLPAVGAAESLTSVAERSGFVQTGRYDEVIALCDAFAQRYPQAVRCTQFGTTPEGRPMKALVVSTSGVLDPDAAAQRKLPVVLIQGGIHAGEIDGKDAGFLALRELLDGKAGKGVLDKLVWVFVPVFNVDGHERFGAWNRPNQRGPEQMGWRTTAQNLNLNRDYVKADAPEMQAMLRLVQQWDPLMYVDLHVTDGAKFEHDVSVQVEPVHAGDAALQRDGTRWRDAVLADLKKQGSLPLPYYPSFVREDDPSSGFADDVSPPRFSHGYFLLRNRFGMLVETHSWKDYPTRVRVTRNTIVSVLQQAARHGTAWRADALAADQRASRLAGTPEPLSFAAGPAARTVAFRGYAYTRTPSPISGALMTRYDENTPQVWKVPLRDQVKPDVVVDAPRGGYLVPAAQAALVAEKLRLHGVDFRTIGTAAERQVQTFRADTATFAARSNEGHQTVEVVGQWREERRAVPAGSLFVPIAQPKARLVMAMLEPQAPDSLLQWGFFNTAFERKEYMEAYVAEDVAREMLARDAALKAQFEQRLANDKVFAGDPQARLEFFARRHSSWDERYRLYPVLRTAQTDF</sequence>